<dbReference type="InterPro" id="IPR013087">
    <property type="entry name" value="Znf_C2H2_type"/>
</dbReference>
<organism evidence="9 10">
    <name type="scientific">Pipistrellus kuhlii</name>
    <name type="common">Kuhl's pipistrelle</name>
    <dbReference type="NCBI Taxonomy" id="59472"/>
    <lineage>
        <taxon>Eukaryota</taxon>
        <taxon>Metazoa</taxon>
        <taxon>Chordata</taxon>
        <taxon>Craniata</taxon>
        <taxon>Vertebrata</taxon>
        <taxon>Euteleostomi</taxon>
        <taxon>Mammalia</taxon>
        <taxon>Eutheria</taxon>
        <taxon>Laurasiatheria</taxon>
        <taxon>Chiroptera</taxon>
        <taxon>Yangochiroptera</taxon>
        <taxon>Vespertilionidae</taxon>
        <taxon>Pipistrellus</taxon>
    </lineage>
</organism>
<evidence type="ECO:0000256" key="1">
    <source>
        <dbReference type="ARBA" id="ARBA00022723"/>
    </source>
</evidence>
<evidence type="ECO:0000256" key="4">
    <source>
        <dbReference type="ARBA" id="ARBA00022833"/>
    </source>
</evidence>
<evidence type="ECO:0000256" key="2">
    <source>
        <dbReference type="ARBA" id="ARBA00022737"/>
    </source>
</evidence>
<evidence type="ECO:0000256" key="6">
    <source>
        <dbReference type="SAM" id="MobiDB-lite"/>
    </source>
</evidence>
<dbReference type="InterPro" id="IPR001909">
    <property type="entry name" value="KRAB"/>
</dbReference>
<keyword evidence="3 5" id="KW-0863">Zinc-finger</keyword>
<dbReference type="SUPFAM" id="SSF109640">
    <property type="entry name" value="KRAB domain (Kruppel-associated box)"/>
    <property type="match status" value="1"/>
</dbReference>
<dbReference type="EMBL" id="JACAGB010000071">
    <property type="protein sequence ID" value="KAF6276446.1"/>
    <property type="molecule type" value="Genomic_DNA"/>
</dbReference>
<dbReference type="GO" id="GO:0005634">
    <property type="term" value="C:nucleus"/>
    <property type="evidence" value="ECO:0007669"/>
    <property type="project" value="TreeGrafter"/>
</dbReference>
<sequence>MGRASGGAGSSRTARAGARTGAAVPAAVSAPAPLRPRSPVAAPVWTRVAEVGMTFEDIALYFSREEWSLLDGGQRQLYLNVMLENFELVSSLGCCCGAENMEAATEKNISIRVSQARNPKLALTSQKSHPCEGCELVLGNIFHVMELQGAQHPQILLSCGACAKHFYFSAEIHQQHVKEKTFMSRVDQISHANSCNFNVSQNHLTCGEVGQGVLTESGHLHLKATQTRDSPNASSTRGMTFQRRKNDYTRKECKKDISCTHIFIQENGVHDGSQCFMCSERGKYLTKFSSFHYQQRRQSGEKPFECSECGKAFTSRNGLHYHLSVHSGERPYECNECGKSFPRSTDLRRHQRVHTGEKPYKCSDCGKSFTTSSDLHCHQRIHTGEKPYHCSQCGKSFSSSTALHCHQRIHTGEKPYKCSECGIYFTWSIALRRHQRVHTGEKPYK</sequence>
<evidence type="ECO:0000259" key="8">
    <source>
        <dbReference type="PROSITE" id="PS50805"/>
    </source>
</evidence>
<evidence type="ECO:0000259" key="7">
    <source>
        <dbReference type="PROSITE" id="PS50157"/>
    </source>
</evidence>
<evidence type="ECO:0008006" key="11">
    <source>
        <dbReference type="Google" id="ProtNLM"/>
    </source>
</evidence>
<dbReference type="FunFam" id="3.30.160.60:FF:002343">
    <property type="entry name" value="Zinc finger protein 33A"/>
    <property type="match status" value="3"/>
</dbReference>
<accession>A0A7J7RJX6</accession>
<dbReference type="FunFam" id="3.30.160.60:FF:001684">
    <property type="entry name" value="zinc finger protein 33B-like"/>
    <property type="match status" value="1"/>
</dbReference>
<dbReference type="SMART" id="SM00355">
    <property type="entry name" value="ZnF_C2H2"/>
    <property type="match status" value="5"/>
</dbReference>
<protein>
    <recommendedName>
        <fullName evidence="11">Zinc finger protein 211</fullName>
    </recommendedName>
</protein>
<dbReference type="FunFam" id="3.30.160.60:FF:000016">
    <property type="entry name" value="zinc finger protein 37 homolog"/>
    <property type="match status" value="1"/>
</dbReference>
<dbReference type="Pfam" id="PF00096">
    <property type="entry name" value="zf-C2H2"/>
    <property type="match status" value="2"/>
</dbReference>
<name>A0A7J7RJX6_PIPKU</name>
<feature type="domain" description="C2H2-type" evidence="7">
    <location>
        <begin position="304"/>
        <end position="331"/>
    </location>
</feature>
<dbReference type="Gene3D" id="3.30.160.60">
    <property type="entry name" value="Classic Zinc Finger"/>
    <property type="match status" value="5"/>
</dbReference>
<evidence type="ECO:0000313" key="9">
    <source>
        <dbReference type="EMBL" id="KAF6276446.1"/>
    </source>
</evidence>
<dbReference type="GO" id="GO:0000977">
    <property type="term" value="F:RNA polymerase II transcription regulatory region sequence-specific DNA binding"/>
    <property type="evidence" value="ECO:0007669"/>
    <property type="project" value="TreeGrafter"/>
</dbReference>
<evidence type="ECO:0000256" key="5">
    <source>
        <dbReference type="PROSITE-ProRule" id="PRU00042"/>
    </source>
</evidence>
<feature type="compositionally biased region" description="Low complexity" evidence="6">
    <location>
        <begin position="10"/>
        <end position="22"/>
    </location>
</feature>
<dbReference type="SUPFAM" id="SSF57667">
    <property type="entry name" value="beta-beta-alpha zinc fingers"/>
    <property type="match status" value="3"/>
</dbReference>
<dbReference type="PANTHER" id="PTHR24381:SF304">
    <property type="entry name" value="ZINC FINGER PROTEIN 587B"/>
    <property type="match status" value="1"/>
</dbReference>
<reference evidence="9 10" key="1">
    <citation type="journal article" date="2020" name="Nature">
        <title>Six reference-quality genomes reveal evolution of bat adaptations.</title>
        <authorList>
            <person name="Jebb D."/>
            <person name="Huang Z."/>
            <person name="Pippel M."/>
            <person name="Hughes G.M."/>
            <person name="Lavrichenko K."/>
            <person name="Devanna P."/>
            <person name="Winkler S."/>
            <person name="Jermiin L.S."/>
            <person name="Skirmuntt E.C."/>
            <person name="Katzourakis A."/>
            <person name="Burkitt-Gray L."/>
            <person name="Ray D.A."/>
            <person name="Sullivan K.A.M."/>
            <person name="Roscito J.G."/>
            <person name="Kirilenko B.M."/>
            <person name="Davalos L.M."/>
            <person name="Corthals A.P."/>
            <person name="Power M.L."/>
            <person name="Jones G."/>
            <person name="Ransome R.D."/>
            <person name="Dechmann D.K.N."/>
            <person name="Locatelli A.G."/>
            <person name="Puechmaille S.J."/>
            <person name="Fedrigo O."/>
            <person name="Jarvis E.D."/>
            <person name="Hiller M."/>
            <person name="Vernes S.C."/>
            <person name="Myers E.W."/>
            <person name="Teeling E.C."/>
        </authorList>
    </citation>
    <scope>NUCLEOTIDE SEQUENCE [LARGE SCALE GENOMIC DNA]</scope>
    <source>
        <strain evidence="9">MPipKuh1</strain>
        <tissue evidence="9">Flight muscle</tissue>
    </source>
</reference>
<feature type="domain" description="KRAB" evidence="8">
    <location>
        <begin position="53"/>
        <end position="132"/>
    </location>
</feature>
<evidence type="ECO:0000313" key="10">
    <source>
        <dbReference type="Proteomes" id="UP000558488"/>
    </source>
</evidence>
<feature type="region of interest" description="Disordered" evidence="6">
    <location>
        <begin position="1"/>
        <end position="22"/>
    </location>
</feature>
<feature type="domain" description="C2H2-type" evidence="7">
    <location>
        <begin position="360"/>
        <end position="387"/>
    </location>
</feature>
<dbReference type="InterPro" id="IPR036051">
    <property type="entry name" value="KRAB_dom_sf"/>
</dbReference>
<dbReference type="SMART" id="SM00349">
    <property type="entry name" value="KRAB"/>
    <property type="match status" value="1"/>
</dbReference>
<feature type="domain" description="C2H2-type" evidence="7">
    <location>
        <begin position="332"/>
        <end position="359"/>
    </location>
</feature>
<keyword evidence="1" id="KW-0479">Metal-binding</keyword>
<dbReference type="PROSITE" id="PS00028">
    <property type="entry name" value="ZINC_FINGER_C2H2_1"/>
    <property type="match status" value="5"/>
</dbReference>
<gene>
    <name evidence="9" type="ORF">mPipKuh1_019194</name>
</gene>
<dbReference type="AlphaFoldDB" id="A0A7J7RJX6"/>
<comment type="caution">
    <text evidence="9">The sequence shown here is derived from an EMBL/GenBank/DDBJ whole genome shotgun (WGS) entry which is preliminary data.</text>
</comment>
<dbReference type="InterPro" id="IPR036236">
    <property type="entry name" value="Znf_C2H2_sf"/>
</dbReference>
<keyword evidence="10" id="KW-1185">Reference proteome</keyword>
<dbReference type="PROSITE" id="PS50805">
    <property type="entry name" value="KRAB"/>
    <property type="match status" value="1"/>
</dbReference>
<evidence type="ECO:0000256" key="3">
    <source>
        <dbReference type="ARBA" id="ARBA00022771"/>
    </source>
</evidence>
<dbReference type="PROSITE" id="PS50157">
    <property type="entry name" value="ZINC_FINGER_C2H2_2"/>
    <property type="match status" value="5"/>
</dbReference>
<dbReference type="GO" id="GO:0000981">
    <property type="term" value="F:DNA-binding transcription factor activity, RNA polymerase II-specific"/>
    <property type="evidence" value="ECO:0007669"/>
    <property type="project" value="TreeGrafter"/>
</dbReference>
<feature type="domain" description="C2H2-type" evidence="7">
    <location>
        <begin position="416"/>
        <end position="443"/>
    </location>
</feature>
<keyword evidence="4" id="KW-0862">Zinc</keyword>
<dbReference type="CDD" id="cd07765">
    <property type="entry name" value="KRAB_A-box"/>
    <property type="match status" value="1"/>
</dbReference>
<proteinExistence type="predicted"/>
<feature type="domain" description="C2H2-type" evidence="7">
    <location>
        <begin position="388"/>
        <end position="415"/>
    </location>
</feature>
<dbReference type="Pfam" id="PF01352">
    <property type="entry name" value="KRAB"/>
    <property type="match status" value="1"/>
</dbReference>
<dbReference type="Gene3D" id="6.10.140.140">
    <property type="match status" value="1"/>
</dbReference>
<dbReference type="PANTHER" id="PTHR24381">
    <property type="entry name" value="ZINC FINGER PROTEIN"/>
    <property type="match status" value="1"/>
</dbReference>
<dbReference type="Proteomes" id="UP000558488">
    <property type="component" value="Unassembled WGS sequence"/>
</dbReference>
<dbReference type="GO" id="GO:0008270">
    <property type="term" value="F:zinc ion binding"/>
    <property type="evidence" value="ECO:0007669"/>
    <property type="project" value="UniProtKB-KW"/>
</dbReference>
<keyword evidence="2" id="KW-0677">Repeat</keyword>
<dbReference type="Pfam" id="PF13465">
    <property type="entry name" value="zf-H2C2_2"/>
    <property type="match status" value="1"/>
</dbReference>